<gene>
    <name evidence="2" type="ORF">K443DRAFT_130180</name>
</gene>
<dbReference type="EMBL" id="KN838556">
    <property type="protein sequence ID" value="KIK05935.1"/>
    <property type="molecule type" value="Genomic_DNA"/>
</dbReference>
<dbReference type="HOGENOM" id="CLU_033558_0_0_1"/>
<keyword evidence="3" id="KW-1185">Reference proteome</keyword>
<dbReference type="STRING" id="1095629.A0A0C9X1G9"/>
<dbReference type="Proteomes" id="UP000054477">
    <property type="component" value="Unassembled WGS sequence"/>
</dbReference>
<dbReference type="OrthoDB" id="3226942at2759"/>
<accession>A0A0C9X1G9</accession>
<dbReference type="InterPro" id="IPR012337">
    <property type="entry name" value="RNaseH-like_sf"/>
</dbReference>
<sequence>MERLLPGEEAKAFSEDVKRLEGRNNLTYLMDGWDDSQRRSIYSCMIAEVAKFPVVLGVEELTGIRATADNLCDVATKALAKKSVDPKSIIAVCTDNPTPMVAFRRKWTNEYPWILTIHCFMHSINTIIGKIVSYPTIKKTVTSNSRIVSFFNASHYWGGQLEIVAKENKVTRGLKTNTESRFYVLILQALNIRDHKASLTTLCLRHDAQHSVGGLTPVARDVVTTVFDINRWQRTDQLIRVCKPLVDIIGDVEARDATLADCMLQLIWAHREVTRLPLKSEDDSGFLRHAQQILNTQFHEMNTDLHWISLFLHPLCRKLAISNSRHSRKLEDAYKISLTIASRWGWSKEMATALLRDIKGYFHMQAPFQGGKADGRDWWKSLLVNVTSHPLKALAIKLFSIVPHAAEVERFFSNLGGIQSVKRSSLTVPHMETLGTLQNHYTRHLLEEAIKAGKSTRRKHAHMHTQADGGINVERAEDLIRAFNWTPLPANFNSDLEGLEEITEEEFDAEFDKLAEQLPTGEGDGINADVPLEQVFDITDLDNIRAGSTPLSIDDEITAVTEASNSNDKWDANSLMRSLGVA</sequence>
<evidence type="ECO:0000259" key="1">
    <source>
        <dbReference type="Pfam" id="PF04937"/>
    </source>
</evidence>
<evidence type="ECO:0000313" key="2">
    <source>
        <dbReference type="EMBL" id="KIK05935.1"/>
    </source>
</evidence>
<dbReference type="InterPro" id="IPR007021">
    <property type="entry name" value="DUF659"/>
</dbReference>
<dbReference type="SUPFAM" id="SSF53098">
    <property type="entry name" value="Ribonuclease H-like"/>
    <property type="match status" value="1"/>
</dbReference>
<dbReference type="AlphaFoldDB" id="A0A0C9X1G9"/>
<proteinExistence type="predicted"/>
<name>A0A0C9X1G9_9AGAR</name>
<evidence type="ECO:0000313" key="3">
    <source>
        <dbReference type="Proteomes" id="UP000054477"/>
    </source>
</evidence>
<feature type="domain" description="DUF659" evidence="1">
    <location>
        <begin position="11"/>
        <end position="147"/>
    </location>
</feature>
<organism evidence="2 3">
    <name type="scientific">Laccaria amethystina LaAM-08-1</name>
    <dbReference type="NCBI Taxonomy" id="1095629"/>
    <lineage>
        <taxon>Eukaryota</taxon>
        <taxon>Fungi</taxon>
        <taxon>Dikarya</taxon>
        <taxon>Basidiomycota</taxon>
        <taxon>Agaricomycotina</taxon>
        <taxon>Agaricomycetes</taxon>
        <taxon>Agaricomycetidae</taxon>
        <taxon>Agaricales</taxon>
        <taxon>Agaricineae</taxon>
        <taxon>Hydnangiaceae</taxon>
        <taxon>Laccaria</taxon>
    </lineage>
</organism>
<reference evidence="2 3" key="1">
    <citation type="submission" date="2014-04" db="EMBL/GenBank/DDBJ databases">
        <authorList>
            <consortium name="DOE Joint Genome Institute"/>
            <person name="Kuo A."/>
            <person name="Kohler A."/>
            <person name="Nagy L.G."/>
            <person name="Floudas D."/>
            <person name="Copeland A."/>
            <person name="Barry K.W."/>
            <person name="Cichocki N."/>
            <person name="Veneault-Fourrey C."/>
            <person name="LaButti K."/>
            <person name="Lindquist E.A."/>
            <person name="Lipzen A."/>
            <person name="Lundell T."/>
            <person name="Morin E."/>
            <person name="Murat C."/>
            <person name="Sun H."/>
            <person name="Tunlid A."/>
            <person name="Henrissat B."/>
            <person name="Grigoriev I.V."/>
            <person name="Hibbett D.S."/>
            <person name="Martin F."/>
            <person name="Nordberg H.P."/>
            <person name="Cantor M.N."/>
            <person name="Hua S.X."/>
        </authorList>
    </citation>
    <scope>NUCLEOTIDE SEQUENCE [LARGE SCALE GENOMIC DNA]</scope>
    <source>
        <strain evidence="2 3">LaAM-08-1</strain>
    </source>
</reference>
<reference evidence="3" key="2">
    <citation type="submission" date="2015-01" db="EMBL/GenBank/DDBJ databases">
        <title>Evolutionary Origins and Diversification of the Mycorrhizal Mutualists.</title>
        <authorList>
            <consortium name="DOE Joint Genome Institute"/>
            <consortium name="Mycorrhizal Genomics Consortium"/>
            <person name="Kohler A."/>
            <person name="Kuo A."/>
            <person name="Nagy L.G."/>
            <person name="Floudas D."/>
            <person name="Copeland A."/>
            <person name="Barry K.W."/>
            <person name="Cichocki N."/>
            <person name="Veneault-Fourrey C."/>
            <person name="LaButti K."/>
            <person name="Lindquist E.A."/>
            <person name="Lipzen A."/>
            <person name="Lundell T."/>
            <person name="Morin E."/>
            <person name="Murat C."/>
            <person name="Riley R."/>
            <person name="Ohm R."/>
            <person name="Sun H."/>
            <person name="Tunlid A."/>
            <person name="Henrissat B."/>
            <person name="Grigoriev I.V."/>
            <person name="Hibbett D.S."/>
            <person name="Martin F."/>
        </authorList>
    </citation>
    <scope>NUCLEOTIDE SEQUENCE [LARGE SCALE GENOMIC DNA]</scope>
    <source>
        <strain evidence="3">LaAM-08-1</strain>
    </source>
</reference>
<protein>
    <recommendedName>
        <fullName evidence="1">DUF659 domain-containing protein</fullName>
    </recommendedName>
</protein>
<dbReference type="Pfam" id="PF04937">
    <property type="entry name" value="DUF659"/>
    <property type="match status" value="1"/>
</dbReference>